<protein>
    <submittedName>
        <fullName evidence="2">Glycosyltransferase</fullName>
    </submittedName>
</protein>
<dbReference type="InterPro" id="IPR001173">
    <property type="entry name" value="Glyco_trans_2-like"/>
</dbReference>
<gene>
    <name evidence="2" type="ORF">HND93_31185</name>
</gene>
<dbReference type="Pfam" id="PF00535">
    <property type="entry name" value="Glycos_transf_2"/>
    <property type="match status" value="1"/>
</dbReference>
<dbReference type="Proteomes" id="UP000584642">
    <property type="component" value="Unassembled WGS sequence"/>
</dbReference>
<organism evidence="2 3">
    <name type="scientific">Azospirillum oleiclasticum</name>
    <dbReference type="NCBI Taxonomy" id="2735135"/>
    <lineage>
        <taxon>Bacteria</taxon>
        <taxon>Pseudomonadati</taxon>
        <taxon>Pseudomonadota</taxon>
        <taxon>Alphaproteobacteria</taxon>
        <taxon>Rhodospirillales</taxon>
        <taxon>Azospirillaceae</taxon>
        <taxon>Azospirillum</taxon>
    </lineage>
</organism>
<evidence type="ECO:0000259" key="1">
    <source>
        <dbReference type="Pfam" id="PF00535"/>
    </source>
</evidence>
<proteinExistence type="predicted"/>
<accession>A0ABX2TJI8</accession>
<evidence type="ECO:0000313" key="3">
    <source>
        <dbReference type="Proteomes" id="UP000584642"/>
    </source>
</evidence>
<name>A0ABX2TJI8_9PROT</name>
<dbReference type="InterPro" id="IPR029044">
    <property type="entry name" value="Nucleotide-diphossugar_trans"/>
</dbReference>
<reference evidence="2 3" key="1">
    <citation type="submission" date="2020-05" db="EMBL/GenBank/DDBJ databases">
        <title>Azospirillum oleiclasticum sp. nov, a nitrogen-fixing and heavy crude oil-emulsifying bacterium isolated from the crude oil of Yumen Oilfield.</title>
        <authorList>
            <person name="Wu D."/>
            <person name="Cai M."/>
            <person name="Zhang X."/>
        </authorList>
    </citation>
    <scope>NUCLEOTIDE SEQUENCE [LARGE SCALE GENOMIC DNA]</scope>
    <source>
        <strain evidence="2 3">ROY-1-1-2</strain>
    </source>
</reference>
<evidence type="ECO:0000313" key="2">
    <source>
        <dbReference type="EMBL" id="NYZ24192.1"/>
    </source>
</evidence>
<dbReference type="PANTHER" id="PTHR43179">
    <property type="entry name" value="RHAMNOSYLTRANSFERASE WBBL"/>
    <property type="match status" value="1"/>
</dbReference>
<dbReference type="CDD" id="cd04186">
    <property type="entry name" value="GT_2_like_c"/>
    <property type="match status" value="1"/>
</dbReference>
<keyword evidence="3" id="KW-1185">Reference proteome</keyword>
<dbReference type="SUPFAM" id="SSF53448">
    <property type="entry name" value="Nucleotide-diphospho-sugar transferases"/>
    <property type="match status" value="1"/>
</dbReference>
<dbReference type="Gene3D" id="3.90.550.10">
    <property type="entry name" value="Spore Coat Polysaccharide Biosynthesis Protein SpsA, Chain A"/>
    <property type="match status" value="1"/>
</dbReference>
<dbReference type="EMBL" id="JABFDB010000037">
    <property type="protein sequence ID" value="NYZ24192.1"/>
    <property type="molecule type" value="Genomic_DNA"/>
</dbReference>
<dbReference type="PANTHER" id="PTHR43179:SF7">
    <property type="entry name" value="RHAMNOSYLTRANSFERASE WBBL"/>
    <property type="match status" value="1"/>
</dbReference>
<comment type="caution">
    <text evidence="2">The sequence shown here is derived from an EMBL/GenBank/DDBJ whole genome shotgun (WGS) entry which is preliminary data.</text>
</comment>
<feature type="domain" description="Glycosyltransferase 2-like" evidence="1">
    <location>
        <begin position="469"/>
        <end position="589"/>
    </location>
</feature>
<sequence length="748" mass="81381">MQGVFEVVERAGVSSWIARGWAFDAEAPDAPVRLRLRCEEGVLGEFLADQRRPGADGAGRWDFALRLPDRLTDGRPHWLSILAAKDGRELPRRTDSLFHPSPLLGRLDGIVDGTLHGWAIDERAPGQPVDVVVTIDGARAGVVTGDLKRPDLAAALGSDGRHGFCFPLPAALFDGRPHHVSARYANTDRALEGGPLEVLLPPALLTARRRTLDHRQTRHREALEEGRLILAREPLNHLADPDGYRRWLAAHEAVIGVRVAAVPGGGPDIRVHPVPTTGDAEGFAAVVAGSGGDAVVLLEPGARLHPAFLPLVQEAMAGGVEIVYCDDDADEDGGDDGGRRHSPRFKPGWDPDRYRAFPYTGRACAIARHRLAGAAAGVARRERPADALAWAAAAVDTALLTVAPERVHHLPYVLHHGRAWTEDPALPGRAVRVRACLDGGGVRADIEAYGQGRLRVRWPLPDPAPAVTLIIPTRDQGPLLKACLDSVRATVRYPRCDIVVVDNDSRDPATLALLDRLSGEPDLRVRRWPGAFNYAALHNAVVAELRTPYVLLLNNDVEAIEPGWLEEMMGHAVRSEVGAVGAKLLYPDGMIQHGGVIVGQQGGADHAQTAFRDGEDGHLHGAMVAQNVSAVTAACMVCRRADYLAVGGMDAAHLQVAFNDVDLCLKLRALGRRIIWTPHARLLHRESATRKALRSPDDAVRELREVEWLRATWRLDRFADPFHSPNLSLGPLSHVDFRWPEPEPRRQG</sequence>